<dbReference type="SUPFAM" id="SSF48452">
    <property type="entry name" value="TPR-like"/>
    <property type="match status" value="1"/>
</dbReference>
<dbReference type="Proteomes" id="UP000254266">
    <property type="component" value="Unassembled WGS sequence"/>
</dbReference>
<gene>
    <name evidence="2" type="ORF">DIZ80_06125</name>
</gene>
<proteinExistence type="predicted"/>
<dbReference type="Gene3D" id="1.25.40.10">
    <property type="entry name" value="Tetratricopeptide repeat domain"/>
    <property type="match status" value="1"/>
</dbReference>
<dbReference type="SMART" id="SM00028">
    <property type="entry name" value="TPR"/>
    <property type="match status" value="2"/>
</dbReference>
<dbReference type="EMBL" id="QFXC01000008">
    <property type="protein sequence ID" value="RDH83715.1"/>
    <property type="molecule type" value="Genomic_DNA"/>
</dbReference>
<dbReference type="AlphaFoldDB" id="A0A370DFL1"/>
<dbReference type="Pfam" id="PF14559">
    <property type="entry name" value="TPR_19"/>
    <property type="match status" value="1"/>
</dbReference>
<feature type="repeat" description="TPR" evidence="1">
    <location>
        <begin position="95"/>
        <end position="128"/>
    </location>
</feature>
<keyword evidence="3" id="KW-1185">Reference proteome</keyword>
<comment type="caution">
    <text evidence="2">The sequence shown here is derived from an EMBL/GenBank/DDBJ whole genome shotgun (WGS) entry which is preliminary data.</text>
</comment>
<evidence type="ECO:0000313" key="2">
    <source>
        <dbReference type="EMBL" id="RDH83715.1"/>
    </source>
</evidence>
<name>A0A370DFL1_9GAMM</name>
<protein>
    <submittedName>
        <fullName evidence="2">Uncharacterized protein</fullName>
    </submittedName>
</protein>
<sequence>MQISRIYRANQTFLQLKSILLFVLFQSALMCLPGCSPVSTNVKSVNSILPVSDSSNLPEVIKSLLSQSDVQYTKNDLSGALVTLERAIRINPRYAEVWSRMAQVYLKQGDYEQAKQHAKRSNSVIKNNIRLKDFNNQIIIQQSNNIIQEQSGE</sequence>
<reference evidence="2 3" key="1">
    <citation type="journal article" date="2018" name="ISME J.">
        <title>Endosymbiont genomes yield clues of tubeworm success.</title>
        <authorList>
            <person name="Li Y."/>
            <person name="Liles M.R."/>
            <person name="Halanych K.M."/>
        </authorList>
    </citation>
    <scope>NUCLEOTIDE SEQUENCE [LARGE SCALE GENOMIC DNA]</scope>
    <source>
        <strain evidence="2">A1464</strain>
    </source>
</reference>
<dbReference type="InterPro" id="IPR011990">
    <property type="entry name" value="TPR-like_helical_dom_sf"/>
</dbReference>
<organism evidence="2 3">
    <name type="scientific">endosymbiont of Galathealinum brachiosum</name>
    <dbReference type="NCBI Taxonomy" id="2200906"/>
    <lineage>
        <taxon>Bacteria</taxon>
        <taxon>Pseudomonadati</taxon>
        <taxon>Pseudomonadota</taxon>
        <taxon>Gammaproteobacteria</taxon>
        <taxon>sulfur-oxidizing symbionts</taxon>
    </lineage>
</organism>
<evidence type="ECO:0000256" key="1">
    <source>
        <dbReference type="PROSITE-ProRule" id="PRU00339"/>
    </source>
</evidence>
<keyword evidence="1" id="KW-0802">TPR repeat</keyword>
<dbReference type="InterPro" id="IPR019734">
    <property type="entry name" value="TPR_rpt"/>
</dbReference>
<accession>A0A370DFL1</accession>
<dbReference type="PROSITE" id="PS50005">
    <property type="entry name" value="TPR"/>
    <property type="match status" value="1"/>
</dbReference>
<evidence type="ECO:0000313" key="3">
    <source>
        <dbReference type="Proteomes" id="UP000254266"/>
    </source>
</evidence>